<dbReference type="InterPro" id="IPR015884">
    <property type="entry name" value="Malic_enzyme_CS"/>
</dbReference>
<dbReference type="SMART" id="SM00919">
    <property type="entry name" value="Malic_M"/>
    <property type="match status" value="1"/>
</dbReference>
<feature type="domain" description="Malic enzyme NAD-binding" evidence="9">
    <location>
        <begin position="259"/>
        <end position="517"/>
    </location>
</feature>
<dbReference type="InterPro" id="IPR012302">
    <property type="entry name" value="Malic_NAD-bd"/>
</dbReference>
<dbReference type="HOGENOM" id="CLU_011405_5_2_1"/>
<dbReference type="Pfam" id="PF00390">
    <property type="entry name" value="malic"/>
    <property type="match status" value="1"/>
</dbReference>
<dbReference type="InterPro" id="IPR001891">
    <property type="entry name" value="Malic_OxRdtase"/>
</dbReference>
<feature type="binding site" evidence="7">
    <location>
        <position position="234"/>
    </location>
    <ligand>
        <name>a divalent metal cation</name>
        <dbReference type="ChEBI" id="CHEBI:60240"/>
    </ligand>
</feature>
<evidence type="ECO:0000256" key="1">
    <source>
        <dbReference type="ARBA" id="ARBA00001936"/>
    </source>
</evidence>
<evidence type="ECO:0000256" key="2">
    <source>
        <dbReference type="ARBA" id="ARBA00008785"/>
    </source>
</evidence>
<feature type="binding site" evidence="7">
    <location>
        <position position="235"/>
    </location>
    <ligand>
        <name>a divalent metal cation</name>
        <dbReference type="ChEBI" id="CHEBI:60240"/>
    </ligand>
</feature>
<dbReference type="InterPro" id="IPR036291">
    <property type="entry name" value="NAD(P)-bd_dom_sf"/>
</dbReference>
<keyword evidence="13" id="KW-1185">Reference proteome</keyword>
<dbReference type="GO" id="GO:0051287">
    <property type="term" value="F:NAD binding"/>
    <property type="evidence" value="ECO:0007669"/>
    <property type="project" value="InterPro"/>
</dbReference>
<dbReference type="PROSITE" id="PS00331">
    <property type="entry name" value="MALIC_ENZYMES"/>
    <property type="match status" value="1"/>
</dbReference>
<comment type="cofactor">
    <cofactor evidence="7">
        <name>Mg(2+)</name>
        <dbReference type="ChEBI" id="CHEBI:18420"/>
    </cofactor>
    <cofactor evidence="7">
        <name>Mn(2+)</name>
        <dbReference type="ChEBI" id="CHEBI:29035"/>
    </cofactor>
    <text evidence="7">Divalent metal cations. Prefers magnesium or manganese.</text>
</comment>
<dbReference type="Gene3D" id="3.40.50.720">
    <property type="entry name" value="NAD(P)-binding Rossmann-like Domain"/>
    <property type="match status" value="1"/>
</dbReference>
<dbReference type="NCBIfam" id="NF010052">
    <property type="entry name" value="PRK13529.1"/>
    <property type="match status" value="1"/>
</dbReference>
<dbReference type="PIRSF" id="PIRSF000106">
    <property type="entry name" value="ME"/>
    <property type="match status" value="1"/>
</dbReference>
<dbReference type="PRINTS" id="PR00072">
    <property type="entry name" value="MALOXRDTASE"/>
</dbReference>
<dbReference type="EMBL" id="KN837175">
    <property type="protein sequence ID" value="KIJ36752.1"/>
    <property type="molecule type" value="Genomic_DNA"/>
</dbReference>
<evidence type="ECO:0000313" key="12">
    <source>
        <dbReference type="EMBL" id="KIJ36752.1"/>
    </source>
</evidence>
<feature type="active site" description="Proton donor" evidence="5">
    <location>
        <position position="91"/>
    </location>
</feature>
<dbReference type="CDD" id="cd05312">
    <property type="entry name" value="NAD_bind_1_malic_enz"/>
    <property type="match status" value="1"/>
</dbReference>
<evidence type="ECO:0000259" key="9">
    <source>
        <dbReference type="SMART" id="SM00919"/>
    </source>
</evidence>
<evidence type="ECO:0000256" key="7">
    <source>
        <dbReference type="PIRSR" id="PIRSR000106-3"/>
    </source>
</evidence>
<dbReference type="FunFam" id="3.40.50.720:FF:000182">
    <property type="entry name" value="NAD-dependent malic enzyme"/>
    <property type="match status" value="1"/>
</dbReference>
<dbReference type="GO" id="GO:0004471">
    <property type="term" value="F:malate dehydrogenase (decarboxylating) (NAD+) activity"/>
    <property type="evidence" value="ECO:0007669"/>
    <property type="project" value="TreeGrafter"/>
</dbReference>
<feature type="binding site" evidence="7">
    <location>
        <position position="258"/>
    </location>
    <ligand>
        <name>a divalent metal cation</name>
        <dbReference type="ChEBI" id="CHEBI:60240"/>
    </ligand>
</feature>
<proteinExistence type="inferred from homology"/>
<evidence type="ECO:0000259" key="10">
    <source>
        <dbReference type="SMART" id="SM01274"/>
    </source>
</evidence>
<dbReference type="GO" id="GO:0046872">
    <property type="term" value="F:metal ion binding"/>
    <property type="evidence" value="ECO:0007669"/>
    <property type="project" value="UniProtKB-KW"/>
</dbReference>
<evidence type="ECO:0000256" key="4">
    <source>
        <dbReference type="ARBA" id="ARBA00023002"/>
    </source>
</evidence>
<dbReference type="SMART" id="SM01274">
    <property type="entry name" value="malic"/>
    <property type="match status" value="1"/>
</dbReference>
<dbReference type="PANTHER" id="PTHR23406:SF32">
    <property type="entry name" value="NADP-DEPENDENT MALIC ENZYME"/>
    <property type="match status" value="1"/>
</dbReference>
<keyword evidence="3 7" id="KW-0479">Metal-binding</keyword>
<dbReference type="GO" id="GO:0005739">
    <property type="term" value="C:mitochondrion"/>
    <property type="evidence" value="ECO:0007669"/>
    <property type="project" value="TreeGrafter"/>
</dbReference>
<dbReference type="EMBL" id="KN837412">
    <property type="protein sequence ID" value="KIJ25489.1"/>
    <property type="molecule type" value="Genomic_DNA"/>
</dbReference>
<sequence>MPTAVLLPYWVDGIQKLKLAHQGPEPPAPGYLPPALRKDRESHVRRCLEQLRSKEKNIEKYIFLSQLKHADEPMFYRLCLDHMSEITPLIYTPTVGDACLQFSHIYRQAEGLFISYEDKGNIGSILRSWSRKDDARISVVTDGSRILGLGDLGINGMPISIGKLSLYIAGAGIRPHSTIPICLDLGTNNQKNLDDLLYLGLRRTRVSNEEMTEFMDEFMTEMSRVFPKLLVQFEDFSTEHAFTYLERYRHQYPVFNDDIQGTGCVVLSGFLNAARLSSAASGRALSDQRILFLGAGSATVGVATQLMSFFTLQGLSVEEARSRIWMADSQGLVYDARGPMAEHKKAFSRKDYSGPPIKNLVDIIKYVMPTALLGLSTTRGAFNQEVIETMATLNDRPIIFSLSNPVSLSECTFEEALQWSRGSVIFAGGSPFPDVGYGGVTRHAGQGNNMYVFPGLGLGAILSKASTVTDSMVETASLALADSLTAEEKAEDRVYPVLTRIRDISAQIAAKVIRTAQQERVDQNVALRDINDSELLKFVEENMWQP</sequence>
<dbReference type="PANTHER" id="PTHR23406">
    <property type="entry name" value="MALIC ENZYME-RELATED"/>
    <property type="match status" value="1"/>
</dbReference>
<accession>A0A0C9V4Z9</accession>
<comment type="cofactor">
    <cofactor evidence="1">
        <name>Mn(2+)</name>
        <dbReference type="ChEBI" id="CHEBI:29035"/>
    </cofactor>
</comment>
<evidence type="ECO:0000256" key="5">
    <source>
        <dbReference type="PIRSR" id="PIRSR000106-1"/>
    </source>
</evidence>
<keyword evidence="4 8" id="KW-0560">Oxidoreductase</keyword>
<protein>
    <recommendedName>
        <fullName evidence="8">Malic enzyme</fullName>
    </recommendedName>
</protein>
<dbReference type="Gene3D" id="3.40.50.10380">
    <property type="entry name" value="Malic enzyme, N-terminal domain"/>
    <property type="match status" value="1"/>
</dbReference>
<evidence type="ECO:0000313" key="13">
    <source>
        <dbReference type="Proteomes" id="UP000054279"/>
    </source>
</evidence>
<dbReference type="GO" id="GO:0006108">
    <property type="term" value="P:malate metabolic process"/>
    <property type="evidence" value="ECO:0007669"/>
    <property type="project" value="TreeGrafter"/>
</dbReference>
<evidence type="ECO:0000256" key="6">
    <source>
        <dbReference type="PIRSR" id="PIRSR000106-2"/>
    </source>
</evidence>
<evidence type="ECO:0000256" key="8">
    <source>
        <dbReference type="RuleBase" id="RU003426"/>
    </source>
</evidence>
<evidence type="ECO:0000313" key="11">
    <source>
        <dbReference type="EMBL" id="KIJ25489.1"/>
    </source>
</evidence>
<feature type="binding site" evidence="6">
    <location>
        <position position="404"/>
    </location>
    <ligand>
        <name>(S)-malate</name>
        <dbReference type="ChEBI" id="CHEBI:15589"/>
    </ligand>
</feature>
<feature type="binding site" evidence="6">
    <location>
        <position position="448"/>
    </location>
    <ligand>
        <name>(S)-malate</name>
        <dbReference type="ChEBI" id="CHEBI:15589"/>
    </ligand>
</feature>
<reference evidence="12 13" key="1">
    <citation type="submission" date="2014-06" db="EMBL/GenBank/DDBJ databases">
        <title>Evolutionary Origins and Diversification of the Mycorrhizal Mutualists.</title>
        <authorList>
            <consortium name="DOE Joint Genome Institute"/>
            <consortium name="Mycorrhizal Genomics Consortium"/>
            <person name="Kohler A."/>
            <person name="Kuo A."/>
            <person name="Nagy L.G."/>
            <person name="Floudas D."/>
            <person name="Copeland A."/>
            <person name="Barry K.W."/>
            <person name="Cichocki N."/>
            <person name="Veneault-Fourrey C."/>
            <person name="LaButti K."/>
            <person name="Lindquist E.A."/>
            <person name="Lipzen A."/>
            <person name="Lundell T."/>
            <person name="Morin E."/>
            <person name="Murat C."/>
            <person name="Riley R."/>
            <person name="Ohm R."/>
            <person name="Sun H."/>
            <person name="Tunlid A."/>
            <person name="Henrissat B."/>
            <person name="Grigoriev I.V."/>
            <person name="Hibbett D.S."/>
            <person name="Martin F."/>
        </authorList>
    </citation>
    <scope>NUCLEOTIDE SEQUENCE [LARGE SCALE GENOMIC DNA]</scope>
    <source>
        <strain evidence="12 13">SS14</strain>
    </source>
</reference>
<dbReference type="OrthoDB" id="5365701at2759"/>
<dbReference type="InterPro" id="IPR012301">
    <property type="entry name" value="Malic_N_dom"/>
</dbReference>
<feature type="active site" description="Proton acceptor" evidence="5">
    <location>
        <position position="163"/>
    </location>
</feature>
<dbReference type="Proteomes" id="UP000054279">
    <property type="component" value="Unassembled WGS sequence"/>
</dbReference>
<feature type="binding site" evidence="6">
    <location>
        <position position="145"/>
    </location>
    <ligand>
        <name>(S)-malate</name>
        <dbReference type="ChEBI" id="CHEBI:15589"/>
    </ligand>
</feature>
<feature type="domain" description="Malic enzyme N-terminal" evidence="10">
    <location>
        <begin position="68"/>
        <end position="249"/>
    </location>
</feature>
<evidence type="ECO:0000256" key="3">
    <source>
        <dbReference type="ARBA" id="ARBA00022723"/>
    </source>
</evidence>
<dbReference type="SUPFAM" id="SSF51735">
    <property type="entry name" value="NAD(P)-binding Rossmann-fold domains"/>
    <property type="match status" value="1"/>
</dbReference>
<organism evidence="12 13">
    <name type="scientific">Sphaerobolus stellatus (strain SS14)</name>
    <dbReference type="NCBI Taxonomy" id="990650"/>
    <lineage>
        <taxon>Eukaryota</taxon>
        <taxon>Fungi</taxon>
        <taxon>Dikarya</taxon>
        <taxon>Basidiomycota</taxon>
        <taxon>Agaricomycotina</taxon>
        <taxon>Agaricomycetes</taxon>
        <taxon>Phallomycetidae</taxon>
        <taxon>Geastrales</taxon>
        <taxon>Sphaerobolaceae</taxon>
        <taxon>Sphaerobolus</taxon>
    </lineage>
</organism>
<dbReference type="SUPFAM" id="SSF53223">
    <property type="entry name" value="Aminoacid dehydrogenase-like, N-terminal domain"/>
    <property type="match status" value="1"/>
</dbReference>
<dbReference type="AlphaFoldDB" id="A0A0C9V4Z9"/>
<comment type="similarity">
    <text evidence="2 8">Belongs to the malic enzymes family.</text>
</comment>
<dbReference type="InterPro" id="IPR037062">
    <property type="entry name" value="Malic_N_dom_sf"/>
</dbReference>
<dbReference type="InterPro" id="IPR046346">
    <property type="entry name" value="Aminoacid_DH-like_N_sf"/>
</dbReference>
<gene>
    <name evidence="11" type="ORF">M422DRAFT_193412</name>
    <name evidence="12" type="ORF">M422DRAFT_50891</name>
</gene>
<name>A0A0C9V4Z9_SPHS4</name>
<dbReference type="Pfam" id="PF03949">
    <property type="entry name" value="Malic_M"/>
    <property type="match status" value="1"/>
</dbReference>